<dbReference type="PIRSF" id="PIRSF030820">
    <property type="entry name" value="UCP030820"/>
    <property type="match status" value="1"/>
</dbReference>
<dbReference type="Pfam" id="PF06073">
    <property type="entry name" value="DUF934"/>
    <property type="match status" value="1"/>
</dbReference>
<name>A0A2A5C7B0_9GAMM</name>
<evidence type="ECO:0000313" key="1">
    <source>
        <dbReference type="EMBL" id="PCJ39643.1"/>
    </source>
</evidence>
<protein>
    <submittedName>
        <fullName evidence="1">Oxidoreductase</fullName>
    </submittedName>
</protein>
<dbReference type="Proteomes" id="UP000228987">
    <property type="component" value="Unassembled WGS sequence"/>
</dbReference>
<reference evidence="2" key="1">
    <citation type="submission" date="2017-08" db="EMBL/GenBank/DDBJ databases">
        <title>A dynamic microbial community with high functional redundancy inhabits the cold, oxic subseafloor aquifer.</title>
        <authorList>
            <person name="Tully B.J."/>
            <person name="Wheat C.G."/>
            <person name="Glazer B.T."/>
            <person name="Huber J.A."/>
        </authorList>
    </citation>
    <scope>NUCLEOTIDE SEQUENCE [LARGE SCALE GENOMIC DNA]</scope>
</reference>
<comment type="caution">
    <text evidence="1">The sequence shown here is derived from an EMBL/GenBank/DDBJ whole genome shotgun (WGS) entry which is preliminary data.</text>
</comment>
<accession>A0A2A5C7B0</accession>
<dbReference type="AlphaFoldDB" id="A0A2A5C7B0"/>
<gene>
    <name evidence="1" type="ORF">COA71_13430</name>
</gene>
<organism evidence="1 2">
    <name type="scientific">SAR86 cluster bacterium</name>
    <dbReference type="NCBI Taxonomy" id="2030880"/>
    <lineage>
        <taxon>Bacteria</taxon>
        <taxon>Pseudomonadati</taxon>
        <taxon>Pseudomonadota</taxon>
        <taxon>Gammaproteobacteria</taxon>
        <taxon>SAR86 cluster</taxon>
    </lineage>
</organism>
<dbReference type="InterPro" id="IPR008318">
    <property type="entry name" value="UCP030820"/>
</dbReference>
<evidence type="ECO:0000313" key="2">
    <source>
        <dbReference type="Proteomes" id="UP000228987"/>
    </source>
</evidence>
<dbReference type="EMBL" id="NVWI01000013">
    <property type="protein sequence ID" value="PCJ39643.1"/>
    <property type="molecule type" value="Genomic_DNA"/>
</dbReference>
<proteinExistence type="predicted"/>
<sequence>MNGKMMRNLLIPISVSEWPLLRRAFMPKLIKDGALIENNWRLIDKETGIDSLGSIDNKQLIVPVKLWLENKELLSQYKDTIGIWFDSDENPALLDDDANNFPIIALNFPSFRDGRSYSHAAILRQQQNFKGDMRAIGDVRRDQVSYMLSCGFSSFLIPDDMDATVLLTGFHDFSENYQSTVTKPTPLFRRR</sequence>